<dbReference type="Pfam" id="PF02782">
    <property type="entry name" value="FGGY_C"/>
    <property type="match status" value="1"/>
</dbReference>
<reference evidence="13" key="1">
    <citation type="submission" date="2020-07" db="EMBL/GenBank/DDBJ databases">
        <title>A long reads based de novo assembly of the rainbow trout Arlee double haploid line genome.</title>
        <authorList>
            <person name="Gao G."/>
            <person name="Palti Y."/>
        </authorList>
    </citation>
    <scope>NUCLEOTIDE SEQUENCE [LARGE SCALE GENOMIC DNA]</scope>
</reference>
<evidence type="ECO:0000256" key="6">
    <source>
        <dbReference type="ARBA" id="ARBA00022777"/>
    </source>
</evidence>
<dbReference type="PANTHER" id="PTHR10196">
    <property type="entry name" value="SUGAR KINASE"/>
    <property type="match status" value="1"/>
</dbReference>
<keyword evidence="14" id="KW-1185">Reference proteome</keyword>
<keyword evidence="6 10" id="KW-0418">Kinase</keyword>
<evidence type="ECO:0000259" key="11">
    <source>
        <dbReference type="Pfam" id="PF00370"/>
    </source>
</evidence>
<feature type="domain" description="Carbohydrate kinase FGGY N-terminal" evidence="11">
    <location>
        <begin position="14"/>
        <end position="265"/>
    </location>
</feature>
<dbReference type="UniPathway" id="UPA00618">
    <property type="reaction ID" value="UER00672"/>
</dbReference>
<dbReference type="InterPro" id="IPR042018">
    <property type="entry name" value="GK1-3_metazoan-type"/>
</dbReference>
<dbReference type="EC" id="2.7.1.30" evidence="3"/>
<evidence type="ECO:0000256" key="8">
    <source>
        <dbReference type="ARBA" id="ARBA00022840"/>
    </source>
</evidence>
<dbReference type="InterPro" id="IPR043129">
    <property type="entry name" value="ATPase_NBD"/>
</dbReference>
<dbReference type="GeneTree" id="ENSGT01000000214434"/>
<keyword evidence="8" id="KW-0067">ATP-binding</keyword>
<evidence type="ECO:0000259" key="12">
    <source>
        <dbReference type="Pfam" id="PF02782"/>
    </source>
</evidence>
<dbReference type="PROSITE" id="PS00933">
    <property type="entry name" value="FGGY_KINASES_1"/>
    <property type="match status" value="1"/>
</dbReference>
<sequence length="485" mass="53207">MAASSSRVMLGPLVAAIDQGTSSTRFLVFNAKTAELLSHHQVEINQSFPKEGWVEEDPKEILQSVYECMERTCEKLTQLNIDISNIKAIGVTNQRETTLVWDKETGEPLYNAIVWLDLRTQSTVERLINKTPGRNKNHLKHKTGLPISTYFSAVKLRWLMDNVDEVAEAVLTHRAMFGTVDSWLIWCLTGGKSGGVHCTDVTNASRTMLFNIHTLDWDPELCKYFDIPMEILPKVRSSSEIYGLMVSPHCLCVNCLGDQSAALVGQMCFQEGQAKNTYGTGCFLLRNTGAKGSVAIAGAVVRWLKDNLGIIQTSTELEKLAASVGTSYGCYFVPAFSGLYAPYWEPSARGIICGLTQFTNKSHLAFAALEAVCFQTREILDAMNQDSGIPLTQLQVDGGMTSNRLLMQLQADILCIPVVKPSMPETTALGAAMAAGAAEGVSVWSLRPEDLSEVTSEKFEPQINPEGKGHVTPYTTWRCVGSLSC</sequence>
<evidence type="ECO:0000256" key="9">
    <source>
        <dbReference type="ARBA" id="ARBA00043149"/>
    </source>
</evidence>
<dbReference type="CDD" id="cd07792">
    <property type="entry name" value="ASKHA_NBD_FGGY_GK1-3-like"/>
    <property type="match status" value="1"/>
</dbReference>
<evidence type="ECO:0000256" key="10">
    <source>
        <dbReference type="RuleBase" id="RU003733"/>
    </source>
</evidence>
<evidence type="ECO:0000256" key="1">
    <source>
        <dbReference type="ARBA" id="ARBA00005190"/>
    </source>
</evidence>
<evidence type="ECO:0000256" key="3">
    <source>
        <dbReference type="ARBA" id="ARBA00012099"/>
    </source>
</evidence>
<evidence type="ECO:0000256" key="5">
    <source>
        <dbReference type="ARBA" id="ARBA00022741"/>
    </source>
</evidence>
<evidence type="ECO:0000256" key="2">
    <source>
        <dbReference type="ARBA" id="ARBA00009156"/>
    </source>
</evidence>
<name>A0A8K9UEZ7_ONCMY</name>
<dbReference type="Gene3D" id="3.30.420.40">
    <property type="match status" value="2"/>
</dbReference>
<dbReference type="InterPro" id="IPR018485">
    <property type="entry name" value="FGGY_C"/>
</dbReference>
<evidence type="ECO:0000256" key="4">
    <source>
        <dbReference type="ARBA" id="ARBA00022679"/>
    </source>
</evidence>
<dbReference type="PIRSF" id="PIRSF000538">
    <property type="entry name" value="GlpK"/>
    <property type="match status" value="1"/>
</dbReference>
<dbReference type="GO" id="GO:0046167">
    <property type="term" value="P:glycerol-3-phosphate biosynthetic process"/>
    <property type="evidence" value="ECO:0007669"/>
    <property type="project" value="TreeGrafter"/>
</dbReference>
<reference evidence="13" key="3">
    <citation type="submission" date="2025-09" db="UniProtKB">
        <authorList>
            <consortium name="Ensembl"/>
        </authorList>
    </citation>
    <scope>IDENTIFICATION</scope>
</reference>
<keyword evidence="7" id="KW-0319">Glycerol metabolism</keyword>
<dbReference type="GO" id="GO:0006641">
    <property type="term" value="P:triglyceride metabolic process"/>
    <property type="evidence" value="ECO:0007669"/>
    <property type="project" value="TreeGrafter"/>
</dbReference>
<dbReference type="Pfam" id="PF00370">
    <property type="entry name" value="FGGY_N"/>
    <property type="match status" value="1"/>
</dbReference>
<dbReference type="FunFam" id="3.30.420.40:FF:000043">
    <property type="entry name" value="glycerol kinase isoform X1"/>
    <property type="match status" value="1"/>
</dbReference>
<dbReference type="GO" id="GO:0005524">
    <property type="term" value="F:ATP binding"/>
    <property type="evidence" value="ECO:0007669"/>
    <property type="project" value="UniProtKB-KW"/>
</dbReference>
<comment type="pathway">
    <text evidence="1">Polyol metabolism; glycerol degradation via glycerol kinase pathway; sn-glycerol 3-phosphate from glycerol: step 1/1.</text>
</comment>
<dbReference type="PROSITE" id="PS00445">
    <property type="entry name" value="FGGY_KINASES_2"/>
    <property type="match status" value="1"/>
</dbReference>
<keyword evidence="4 10" id="KW-0808">Transferase</keyword>
<dbReference type="GO" id="GO:0004370">
    <property type="term" value="F:glycerol kinase activity"/>
    <property type="evidence" value="ECO:0007669"/>
    <property type="project" value="UniProtKB-EC"/>
</dbReference>
<dbReference type="InterPro" id="IPR018484">
    <property type="entry name" value="FGGY_N"/>
</dbReference>
<organism evidence="13 14">
    <name type="scientific">Oncorhynchus mykiss</name>
    <name type="common">Rainbow trout</name>
    <name type="synonym">Salmo gairdneri</name>
    <dbReference type="NCBI Taxonomy" id="8022"/>
    <lineage>
        <taxon>Eukaryota</taxon>
        <taxon>Metazoa</taxon>
        <taxon>Chordata</taxon>
        <taxon>Craniata</taxon>
        <taxon>Vertebrata</taxon>
        <taxon>Euteleostomi</taxon>
        <taxon>Actinopterygii</taxon>
        <taxon>Neopterygii</taxon>
        <taxon>Teleostei</taxon>
        <taxon>Protacanthopterygii</taxon>
        <taxon>Salmoniformes</taxon>
        <taxon>Salmonidae</taxon>
        <taxon>Salmoninae</taxon>
        <taxon>Oncorhynchus</taxon>
    </lineage>
</organism>
<dbReference type="AlphaFoldDB" id="A0A8K9UEZ7"/>
<evidence type="ECO:0000256" key="7">
    <source>
        <dbReference type="ARBA" id="ARBA00022798"/>
    </source>
</evidence>
<protein>
    <recommendedName>
        <fullName evidence="3">glycerol kinase</fullName>
        <ecNumber evidence="3">2.7.1.30</ecNumber>
    </recommendedName>
    <alternativeName>
        <fullName evidence="9">ATP:glycerol 3-phosphotransferase</fullName>
    </alternativeName>
</protein>
<feature type="domain" description="Carbohydrate kinase FGGY C-terminal" evidence="12">
    <location>
        <begin position="288"/>
        <end position="438"/>
    </location>
</feature>
<proteinExistence type="inferred from homology"/>
<dbReference type="GO" id="GO:0019563">
    <property type="term" value="P:glycerol catabolic process"/>
    <property type="evidence" value="ECO:0007669"/>
    <property type="project" value="UniProtKB-UniPathway"/>
</dbReference>
<comment type="similarity">
    <text evidence="2 10">Belongs to the FGGY kinase family.</text>
</comment>
<dbReference type="GO" id="GO:0005739">
    <property type="term" value="C:mitochondrion"/>
    <property type="evidence" value="ECO:0007669"/>
    <property type="project" value="TreeGrafter"/>
</dbReference>
<dbReference type="Ensembl" id="ENSOMYT00000153605.1">
    <property type="protein sequence ID" value="ENSOMYP00000109423.1"/>
    <property type="gene ID" value="ENSOMYG00000055697.1"/>
</dbReference>
<reference evidence="13" key="2">
    <citation type="submission" date="2025-08" db="UniProtKB">
        <authorList>
            <consortium name="Ensembl"/>
        </authorList>
    </citation>
    <scope>IDENTIFICATION</scope>
</reference>
<dbReference type="InterPro" id="IPR018483">
    <property type="entry name" value="Carb_kinase_FGGY_CS"/>
</dbReference>
<accession>A0A8K9UEZ7</accession>
<evidence type="ECO:0000313" key="14">
    <source>
        <dbReference type="Proteomes" id="UP000694395"/>
    </source>
</evidence>
<dbReference type="SUPFAM" id="SSF53067">
    <property type="entry name" value="Actin-like ATPase domain"/>
    <property type="match status" value="2"/>
</dbReference>
<keyword evidence="5" id="KW-0547">Nucleotide-binding</keyword>
<dbReference type="Proteomes" id="UP000694395">
    <property type="component" value="Chromosome 7"/>
</dbReference>
<dbReference type="PANTHER" id="PTHR10196:SF69">
    <property type="entry name" value="GLYCEROL KINASE"/>
    <property type="match status" value="1"/>
</dbReference>
<dbReference type="InterPro" id="IPR000577">
    <property type="entry name" value="Carb_kinase_FGGY"/>
</dbReference>
<evidence type="ECO:0000313" key="13">
    <source>
        <dbReference type="Ensembl" id="ENSOMYP00000109423.1"/>
    </source>
</evidence>